<feature type="chain" id="PRO_5044057177" evidence="2">
    <location>
        <begin position="25"/>
        <end position="305"/>
    </location>
</feature>
<evidence type="ECO:0000256" key="2">
    <source>
        <dbReference type="SAM" id="SignalP"/>
    </source>
</evidence>
<evidence type="ECO:0000313" key="5">
    <source>
        <dbReference type="EMBL" id="CUO41184.1"/>
    </source>
</evidence>
<reference evidence="7 8" key="1">
    <citation type="submission" date="2015-09" db="EMBL/GenBank/DDBJ databases">
        <authorList>
            <consortium name="Pathogen Informatics"/>
        </authorList>
    </citation>
    <scope>NUCLEOTIDE SEQUENCE [LARGE SCALE GENOMIC DNA]</scope>
    <source>
        <strain evidence="5 7">2789STDY5608835</strain>
        <strain evidence="4 8">2789STDY5608887</strain>
    </source>
</reference>
<dbReference type="PROSITE" id="PS51257">
    <property type="entry name" value="PROKAR_LIPOPROTEIN"/>
    <property type="match status" value="1"/>
</dbReference>
<evidence type="ECO:0000313" key="7">
    <source>
        <dbReference type="Proteomes" id="UP000095395"/>
    </source>
</evidence>
<evidence type="ECO:0000259" key="3">
    <source>
        <dbReference type="SMART" id="SM00062"/>
    </source>
</evidence>
<proteinExistence type="predicted"/>
<dbReference type="PANTHER" id="PTHR35936:SF19">
    <property type="entry name" value="AMINO-ACID-BINDING PROTEIN YXEM-RELATED"/>
    <property type="match status" value="1"/>
</dbReference>
<gene>
    <name evidence="5" type="primary">tcyJ</name>
    <name evidence="6" type="ORF">DW914_17955</name>
    <name evidence="5" type="ORF">ERS852392_03081</name>
    <name evidence="4" type="ORF">ERS852444_02929</name>
</gene>
<dbReference type="Pfam" id="PF00497">
    <property type="entry name" value="SBP_bac_3"/>
    <property type="match status" value="1"/>
</dbReference>
<dbReference type="EMBL" id="QSFX01000050">
    <property type="protein sequence ID" value="RHA82671.1"/>
    <property type="molecule type" value="Genomic_DNA"/>
</dbReference>
<dbReference type="PANTHER" id="PTHR35936">
    <property type="entry name" value="MEMBRANE-BOUND LYTIC MUREIN TRANSGLYCOSYLASE F"/>
    <property type="match status" value="1"/>
</dbReference>
<evidence type="ECO:0000313" key="8">
    <source>
        <dbReference type="Proteomes" id="UP000095453"/>
    </source>
</evidence>
<feature type="domain" description="Solute-binding protein family 3/N-terminal" evidence="3">
    <location>
        <begin position="53"/>
        <end position="292"/>
    </location>
</feature>
<keyword evidence="1 2" id="KW-0732">Signal</keyword>
<name>A0A174ETQ7_9FIRM</name>
<dbReference type="AlphaFoldDB" id="A0A174ETQ7"/>
<sequence>MKQSLVKKLTAGILTGALAISVTACGGNSADTNNASTNADVSAETENSGDVTVINAVTGGSPKPYISVEEDGSYSGYDIEVLQAVFDRLPQYSLNLQTAEFDAIFSGLTAGNYQIAVNNFSYNEKRAESYYYSFPYDEIKYVFVQRADDEPLTSLQDAADRGYKIEAGAGVNVTNAIEKWNEENPESQIEIIYTEADLSVVFEHIQDGTSDFRVDDLPIYNSYIEEFGFDGLQKTELSADETAKFSTALDAYFLFPLNDEGAALREDVNKVLKELQEDGTLEELSQKYFGADQVPSADKFETPIN</sequence>
<dbReference type="RefSeq" id="WP_055171167.1">
    <property type="nucleotide sequence ID" value="NZ_CABJFX010000050.1"/>
</dbReference>
<dbReference type="Proteomes" id="UP000283492">
    <property type="component" value="Unassembled WGS sequence"/>
</dbReference>
<feature type="signal peptide" evidence="2">
    <location>
        <begin position="1"/>
        <end position="24"/>
    </location>
</feature>
<protein>
    <submittedName>
        <fullName evidence="5">L-cystine-binding protein tcyJ</fullName>
    </submittedName>
</protein>
<dbReference type="Proteomes" id="UP000095395">
    <property type="component" value="Unassembled WGS sequence"/>
</dbReference>
<dbReference type="SMART" id="SM00062">
    <property type="entry name" value="PBPb"/>
    <property type="match status" value="1"/>
</dbReference>
<organism evidence="5 7">
    <name type="scientific">Roseburia inulinivorans</name>
    <dbReference type="NCBI Taxonomy" id="360807"/>
    <lineage>
        <taxon>Bacteria</taxon>
        <taxon>Bacillati</taxon>
        <taxon>Bacillota</taxon>
        <taxon>Clostridia</taxon>
        <taxon>Lachnospirales</taxon>
        <taxon>Lachnospiraceae</taxon>
        <taxon>Roseburia</taxon>
    </lineage>
</organism>
<evidence type="ECO:0000313" key="9">
    <source>
        <dbReference type="Proteomes" id="UP000283492"/>
    </source>
</evidence>
<dbReference type="EMBL" id="CYXX01000028">
    <property type="protein sequence ID" value="CUN26257.1"/>
    <property type="molecule type" value="Genomic_DNA"/>
</dbReference>
<evidence type="ECO:0000313" key="4">
    <source>
        <dbReference type="EMBL" id="CUN26257.1"/>
    </source>
</evidence>
<dbReference type="EMBL" id="CYYR01000028">
    <property type="protein sequence ID" value="CUO41184.1"/>
    <property type="molecule type" value="Genomic_DNA"/>
</dbReference>
<reference evidence="6 9" key="2">
    <citation type="submission" date="2018-08" db="EMBL/GenBank/DDBJ databases">
        <title>A genome reference for cultivated species of the human gut microbiota.</title>
        <authorList>
            <person name="Zou Y."/>
            <person name="Xue W."/>
            <person name="Luo G."/>
        </authorList>
    </citation>
    <scope>NUCLEOTIDE SEQUENCE [LARGE SCALE GENOMIC DNA]</scope>
    <source>
        <strain evidence="6 9">AM42-1AC</strain>
    </source>
</reference>
<accession>A0A174ETQ7</accession>
<dbReference type="SUPFAM" id="SSF53850">
    <property type="entry name" value="Periplasmic binding protein-like II"/>
    <property type="match status" value="1"/>
</dbReference>
<evidence type="ECO:0000256" key="1">
    <source>
        <dbReference type="ARBA" id="ARBA00022729"/>
    </source>
</evidence>
<dbReference type="Gene3D" id="3.40.190.10">
    <property type="entry name" value="Periplasmic binding protein-like II"/>
    <property type="match status" value="2"/>
</dbReference>
<dbReference type="Proteomes" id="UP000095453">
    <property type="component" value="Unassembled WGS sequence"/>
</dbReference>
<evidence type="ECO:0000313" key="6">
    <source>
        <dbReference type="EMBL" id="RHA82671.1"/>
    </source>
</evidence>
<dbReference type="InterPro" id="IPR001638">
    <property type="entry name" value="Solute-binding_3/MltF_N"/>
</dbReference>